<evidence type="ECO:0000256" key="5">
    <source>
        <dbReference type="ARBA" id="ARBA00023034"/>
    </source>
</evidence>
<reference evidence="11 12" key="1">
    <citation type="journal article" date="2024" name="G3 (Bethesda)">
        <title>Genome assembly of Hibiscus sabdariffa L. provides insights into metabolisms of medicinal natural products.</title>
        <authorList>
            <person name="Kim T."/>
        </authorList>
    </citation>
    <scope>NUCLEOTIDE SEQUENCE [LARGE SCALE GENOMIC DNA]</scope>
    <source>
        <strain evidence="11">TK-2024</strain>
        <tissue evidence="11">Old leaves</tissue>
    </source>
</reference>
<keyword evidence="12" id="KW-1185">Reference proteome</keyword>
<keyword evidence="4" id="KW-0254">Endocytosis</keyword>
<comment type="subcellular location">
    <subcellularLocation>
        <location evidence="1">Cytoplasmic vesicle</location>
        <location evidence="1">Clathrin-coated vesicle</location>
    </subcellularLocation>
    <subcellularLocation>
        <location evidence="2">Golgi apparatus</location>
    </subcellularLocation>
    <subcellularLocation>
        <location evidence="3">Membrane</location>
        <location evidence="3">Clathrin-coated pit</location>
    </subcellularLocation>
</comment>
<dbReference type="Proteomes" id="UP001472677">
    <property type="component" value="Unassembled WGS sequence"/>
</dbReference>
<evidence type="ECO:0000313" key="12">
    <source>
        <dbReference type="Proteomes" id="UP001472677"/>
    </source>
</evidence>
<evidence type="ECO:0000256" key="4">
    <source>
        <dbReference type="ARBA" id="ARBA00022583"/>
    </source>
</evidence>
<evidence type="ECO:0000256" key="9">
    <source>
        <dbReference type="SAM" id="MobiDB-lite"/>
    </source>
</evidence>
<feature type="compositionally biased region" description="Basic and acidic residues" evidence="9">
    <location>
        <begin position="351"/>
        <end position="368"/>
    </location>
</feature>
<dbReference type="Pfam" id="PF07651">
    <property type="entry name" value="ANTH"/>
    <property type="match status" value="1"/>
</dbReference>
<evidence type="ECO:0000256" key="1">
    <source>
        <dbReference type="ARBA" id="ARBA00004132"/>
    </source>
</evidence>
<protein>
    <recommendedName>
        <fullName evidence="10">ENTH domain-containing protein</fullName>
    </recommendedName>
</protein>
<dbReference type="EMBL" id="JBBPBM010000009">
    <property type="protein sequence ID" value="KAK8568367.1"/>
    <property type="molecule type" value="Genomic_DNA"/>
</dbReference>
<dbReference type="Gene3D" id="1.25.40.90">
    <property type="match status" value="1"/>
</dbReference>
<evidence type="ECO:0000313" key="11">
    <source>
        <dbReference type="EMBL" id="KAK8568367.1"/>
    </source>
</evidence>
<dbReference type="PANTHER" id="PTHR22951">
    <property type="entry name" value="CLATHRIN ASSEMBLY PROTEIN"/>
    <property type="match status" value="1"/>
</dbReference>
<dbReference type="InterPro" id="IPR011417">
    <property type="entry name" value="ANTH_dom"/>
</dbReference>
<organism evidence="11 12">
    <name type="scientific">Hibiscus sabdariffa</name>
    <name type="common">roselle</name>
    <dbReference type="NCBI Taxonomy" id="183260"/>
    <lineage>
        <taxon>Eukaryota</taxon>
        <taxon>Viridiplantae</taxon>
        <taxon>Streptophyta</taxon>
        <taxon>Embryophyta</taxon>
        <taxon>Tracheophyta</taxon>
        <taxon>Spermatophyta</taxon>
        <taxon>Magnoliopsida</taxon>
        <taxon>eudicotyledons</taxon>
        <taxon>Gunneridae</taxon>
        <taxon>Pentapetalae</taxon>
        <taxon>rosids</taxon>
        <taxon>malvids</taxon>
        <taxon>Malvales</taxon>
        <taxon>Malvaceae</taxon>
        <taxon>Malvoideae</taxon>
        <taxon>Hibiscus</taxon>
    </lineage>
</organism>
<dbReference type="SUPFAM" id="SSF89009">
    <property type="entry name" value="GAT-like domain"/>
    <property type="match status" value="1"/>
</dbReference>
<dbReference type="InterPro" id="IPR014712">
    <property type="entry name" value="ANTH_dom_sf"/>
</dbReference>
<keyword evidence="8" id="KW-0968">Cytoplasmic vesicle</keyword>
<feature type="region of interest" description="Disordered" evidence="9">
    <location>
        <begin position="345"/>
        <end position="368"/>
    </location>
</feature>
<feature type="region of interest" description="Disordered" evidence="9">
    <location>
        <begin position="148"/>
        <end position="179"/>
    </location>
</feature>
<evidence type="ECO:0000256" key="6">
    <source>
        <dbReference type="ARBA" id="ARBA00023136"/>
    </source>
</evidence>
<keyword evidence="5" id="KW-0333">Golgi apparatus</keyword>
<proteinExistence type="predicted"/>
<name>A0ABR2F080_9ROSI</name>
<dbReference type="PROSITE" id="PS50942">
    <property type="entry name" value="ENTH"/>
    <property type="match status" value="1"/>
</dbReference>
<evidence type="ECO:0000256" key="3">
    <source>
        <dbReference type="ARBA" id="ARBA00004600"/>
    </source>
</evidence>
<evidence type="ECO:0000256" key="2">
    <source>
        <dbReference type="ARBA" id="ARBA00004555"/>
    </source>
</evidence>
<dbReference type="InterPro" id="IPR008942">
    <property type="entry name" value="ENTH_VHS"/>
</dbReference>
<dbReference type="InterPro" id="IPR045192">
    <property type="entry name" value="AP180-like"/>
</dbReference>
<comment type="caution">
    <text evidence="11">The sequence shown here is derived from an EMBL/GenBank/DDBJ whole genome shotgun (WGS) entry which is preliminary data.</text>
</comment>
<feature type="compositionally biased region" description="Acidic residues" evidence="9">
    <location>
        <begin position="150"/>
        <end position="174"/>
    </location>
</feature>
<keyword evidence="6" id="KW-0472">Membrane</keyword>
<evidence type="ECO:0000256" key="7">
    <source>
        <dbReference type="ARBA" id="ARBA00023176"/>
    </source>
</evidence>
<dbReference type="SUPFAM" id="SSF48464">
    <property type="entry name" value="ENTH/VHS domain"/>
    <property type="match status" value="1"/>
</dbReference>
<evidence type="ECO:0000259" key="10">
    <source>
        <dbReference type="PROSITE" id="PS50942"/>
    </source>
</evidence>
<dbReference type="Gene3D" id="1.20.58.150">
    <property type="entry name" value="ANTH domain"/>
    <property type="match status" value="1"/>
</dbReference>
<feature type="domain" description="ENTH" evidence="10">
    <location>
        <begin position="1"/>
        <end position="140"/>
    </location>
</feature>
<keyword evidence="7" id="KW-0168">Coated pit</keyword>
<dbReference type="InterPro" id="IPR048050">
    <property type="entry name" value="ANTH_N_plant"/>
</dbReference>
<sequence>MAPGKLKKAIGRVKDKTRIGLAKVGGNNSLSDLDVAIVRATTHEEQPADERHFQEIHPVEAPQQDAVKSLMLIQKLLAEGDPAFQQELLFSTRRGTRILNLSDFRDASRNHSWDFSAFVRSYAFYLEERLEYKIQGRRGEKPNQTTILAQDEEQEQEQEQEQEEEEEEEEESNDNENSAKALRFRDMETEQLFTTLQHLQRLLERFLGCRPTGEAKCHRVVLGALYQLVKESFQLYYDITEILEIFMNRFPELDLAESLNVRDIFCCQGKQLDKLDKFYSWCESVHVGRSSEYPEIEKITQKKLDLIDELVHGKKSAVQQIEDGLPNAEPEAVEEDVNAVKALPAPEEEAREAPVEIEPEKEKEEDDSKAIVVEKEADLLNLGKDVMSIEDQAEKSTVVLFDGSAPVGPPPGSGWETFEDEVDWEPALVQLGSNLSHQKANLEGGFDVLKLNGMYQQDQTKKAMASQGAAATGSASSFAFGSADRLAPPS</sequence>
<dbReference type="CDD" id="cd16987">
    <property type="entry name" value="ANTH_N_AP180_plant"/>
    <property type="match status" value="1"/>
</dbReference>
<evidence type="ECO:0000256" key="8">
    <source>
        <dbReference type="ARBA" id="ARBA00023329"/>
    </source>
</evidence>
<gene>
    <name evidence="11" type="ORF">V6N12_006921</name>
</gene>
<dbReference type="InterPro" id="IPR013809">
    <property type="entry name" value="ENTH"/>
</dbReference>
<dbReference type="PANTHER" id="PTHR22951:SF12">
    <property type="entry name" value="OS05G0426100 PROTEIN"/>
    <property type="match status" value="1"/>
</dbReference>
<accession>A0ABR2F080</accession>
<dbReference type="SMART" id="SM00273">
    <property type="entry name" value="ENTH"/>
    <property type="match status" value="1"/>
</dbReference>